<evidence type="ECO:0000256" key="1">
    <source>
        <dbReference type="SAM" id="Phobius"/>
    </source>
</evidence>
<keyword evidence="1" id="KW-0472">Membrane</keyword>
<reference evidence="2" key="1">
    <citation type="submission" date="2021-06" db="EMBL/GenBank/DDBJ databases">
        <title>Vibrio nov. sp., novel gut bacterium isolated from Yellow Sea oyster.</title>
        <authorList>
            <person name="Muhammad N."/>
            <person name="Nguyen T.H."/>
            <person name="Lee Y.-J."/>
            <person name="Ko J."/>
            <person name="Kim S.-G."/>
        </authorList>
    </citation>
    <scope>NUCLEOTIDE SEQUENCE</scope>
    <source>
        <strain evidence="2">OG9-811</strain>
    </source>
</reference>
<sequence>MKLFSIITLLLQLVLIAWAKYYGYMMDMALTKLSSASESEVLKDLVMIKHYQDLDSYLGLATGVVWILFILVAIFKKVLNTKEAQLTIYVPMIASLVAGMF</sequence>
<dbReference type="Proteomes" id="UP000694232">
    <property type="component" value="Chromosome 1"/>
</dbReference>
<protein>
    <submittedName>
        <fullName evidence="2">Uncharacterized protein</fullName>
    </submittedName>
</protein>
<name>A0A975UCS1_9VIBR</name>
<dbReference type="EMBL" id="CP076643">
    <property type="protein sequence ID" value="QXO18681.1"/>
    <property type="molecule type" value="Genomic_DNA"/>
</dbReference>
<dbReference type="AlphaFoldDB" id="A0A975UCS1"/>
<feature type="transmembrane region" description="Helical" evidence="1">
    <location>
        <begin position="57"/>
        <end position="75"/>
    </location>
</feature>
<evidence type="ECO:0000313" key="3">
    <source>
        <dbReference type="Proteomes" id="UP000694232"/>
    </source>
</evidence>
<accession>A0A975UCS1</accession>
<dbReference type="KEGG" id="vos:KNV97_10580"/>
<keyword evidence="1" id="KW-1133">Transmembrane helix</keyword>
<keyword evidence="3" id="KW-1185">Reference proteome</keyword>
<proteinExistence type="predicted"/>
<organism evidence="2 3">
    <name type="scientific">Vibrio ostreae</name>
    <dbReference type="NCBI Taxonomy" id="2841925"/>
    <lineage>
        <taxon>Bacteria</taxon>
        <taxon>Pseudomonadati</taxon>
        <taxon>Pseudomonadota</taxon>
        <taxon>Gammaproteobacteria</taxon>
        <taxon>Vibrionales</taxon>
        <taxon>Vibrionaceae</taxon>
        <taxon>Vibrio</taxon>
    </lineage>
</organism>
<gene>
    <name evidence="2" type="ORF">KNV97_10580</name>
</gene>
<dbReference type="RefSeq" id="WP_218563065.1">
    <property type="nucleotide sequence ID" value="NZ_CP076643.1"/>
</dbReference>
<keyword evidence="1" id="KW-0812">Transmembrane</keyword>
<evidence type="ECO:0000313" key="2">
    <source>
        <dbReference type="EMBL" id="QXO18681.1"/>
    </source>
</evidence>